<dbReference type="Proteomes" id="UP000815677">
    <property type="component" value="Unassembled WGS sequence"/>
</dbReference>
<protein>
    <submittedName>
        <fullName evidence="2">Uncharacterized protein</fullName>
    </submittedName>
</protein>
<sequence>MLLLRYPLRLIHQQRPEALVLELRRVASVPVNGNGRSVYVQLAHDAAPALDDELRPESALLRALAEPQQANFERGYSALGPRTRETFPIRHSRYPPKQLESRRSPAALDGESRGSRLRDTASPDTLIKVLHPVQGQLAEVARVLAAAGHERRERNVALDKMDTRPWPHGGHQREYACNYTSTRTFGV</sequence>
<evidence type="ECO:0000313" key="3">
    <source>
        <dbReference type="Proteomes" id="UP000815677"/>
    </source>
</evidence>
<keyword evidence="3" id="KW-1185">Reference proteome</keyword>
<name>A0ABQ0LAT8_MYCCL</name>
<feature type="region of interest" description="Disordered" evidence="1">
    <location>
        <begin position="74"/>
        <end position="120"/>
    </location>
</feature>
<accession>A0ABQ0LAT8</accession>
<feature type="compositionally biased region" description="Basic and acidic residues" evidence="1">
    <location>
        <begin position="110"/>
        <end position="120"/>
    </location>
</feature>
<organism evidence="2 3">
    <name type="scientific">Mycena chlorophos</name>
    <name type="common">Agaric fungus</name>
    <name type="synonym">Agaricus chlorophos</name>
    <dbReference type="NCBI Taxonomy" id="658473"/>
    <lineage>
        <taxon>Eukaryota</taxon>
        <taxon>Fungi</taxon>
        <taxon>Dikarya</taxon>
        <taxon>Basidiomycota</taxon>
        <taxon>Agaricomycotina</taxon>
        <taxon>Agaricomycetes</taxon>
        <taxon>Agaricomycetidae</taxon>
        <taxon>Agaricales</taxon>
        <taxon>Marasmiineae</taxon>
        <taxon>Mycenaceae</taxon>
        <taxon>Mycena</taxon>
    </lineage>
</organism>
<evidence type="ECO:0000313" key="2">
    <source>
        <dbReference type="EMBL" id="GAT47619.1"/>
    </source>
</evidence>
<evidence type="ECO:0000256" key="1">
    <source>
        <dbReference type="SAM" id="MobiDB-lite"/>
    </source>
</evidence>
<gene>
    <name evidence="2" type="ORF">MCHLO_05074</name>
</gene>
<dbReference type="EMBL" id="DF843797">
    <property type="protein sequence ID" value="GAT47619.1"/>
    <property type="molecule type" value="Genomic_DNA"/>
</dbReference>
<proteinExistence type="predicted"/>
<reference evidence="2" key="1">
    <citation type="submission" date="2014-09" db="EMBL/GenBank/DDBJ databases">
        <title>Genome sequence of the luminous mushroom Mycena chlorophos for searching fungal bioluminescence genes.</title>
        <authorList>
            <person name="Tanaka Y."/>
            <person name="Kasuga D."/>
            <person name="Oba Y."/>
            <person name="Hase S."/>
            <person name="Sato K."/>
            <person name="Oba Y."/>
            <person name="Sakakibara Y."/>
        </authorList>
    </citation>
    <scope>NUCLEOTIDE SEQUENCE</scope>
</reference>